<dbReference type="EMBL" id="JACZEP010000013">
    <property type="protein sequence ID" value="MBE1207704.1"/>
    <property type="molecule type" value="Genomic_DNA"/>
</dbReference>
<reference evidence="2 3" key="1">
    <citation type="submission" date="2020-09" db="EMBL/GenBank/DDBJ databases">
        <title>Draft Genome Sequence of Aminobacter carboxidus type strain DSM 1086, a soil Gram-negative carboxydobacterium.</title>
        <authorList>
            <person name="Turrini P."/>
            <person name="Tescari M."/>
            <person name="Artuso I."/>
            <person name="Lugli G.A."/>
            <person name="Frangipani E."/>
            <person name="Ventura M."/>
            <person name="Visca P."/>
        </authorList>
    </citation>
    <scope>NUCLEOTIDE SEQUENCE [LARGE SCALE GENOMIC DNA]</scope>
    <source>
        <strain evidence="2 3">DSM 1086</strain>
    </source>
</reference>
<dbReference type="Pfam" id="PF13649">
    <property type="entry name" value="Methyltransf_25"/>
    <property type="match status" value="1"/>
</dbReference>
<comment type="caution">
    <text evidence="2">The sequence shown here is derived from an EMBL/GenBank/DDBJ whole genome shotgun (WGS) entry which is preliminary data.</text>
</comment>
<dbReference type="SUPFAM" id="SSF53335">
    <property type="entry name" value="S-adenosyl-L-methionine-dependent methyltransferases"/>
    <property type="match status" value="1"/>
</dbReference>
<dbReference type="Proteomes" id="UP000598227">
    <property type="component" value="Unassembled WGS sequence"/>
</dbReference>
<keyword evidence="3" id="KW-1185">Reference proteome</keyword>
<feature type="domain" description="Methyltransferase" evidence="1">
    <location>
        <begin position="43"/>
        <end position="137"/>
    </location>
</feature>
<dbReference type="Gene3D" id="3.40.50.150">
    <property type="entry name" value="Vaccinia Virus protein VP39"/>
    <property type="match status" value="1"/>
</dbReference>
<name>A0ABR9GVK1_9HYPH</name>
<dbReference type="InterPro" id="IPR029063">
    <property type="entry name" value="SAM-dependent_MTases_sf"/>
</dbReference>
<proteinExistence type="predicted"/>
<evidence type="ECO:0000313" key="2">
    <source>
        <dbReference type="EMBL" id="MBE1207704.1"/>
    </source>
</evidence>
<protein>
    <recommendedName>
        <fullName evidence="1">Methyltransferase domain-containing protein</fullName>
    </recommendedName>
</protein>
<sequence length="185" mass="20707">MTEFNAFAAQLLRRPRQVSALAPSSPTLCQLMAGQLPRWARRVAEFGPGTGNITREILKLGIDPGELFLYEVNPVFCRMLRDRHPDVTVFYEPAEALAYHGPQQVDAVVSGLPLLSMSAAQQQAILTAAFSRLGPDGVYIQFTYGLFSPLRRSVADSLGLEFTRSPRVWRNLPPAVVYVYRRKRN</sequence>
<gene>
    <name evidence="2" type="ORF">IHE39_25775</name>
</gene>
<organism evidence="2 3">
    <name type="scientific">Aminobacter carboxidus</name>
    <dbReference type="NCBI Taxonomy" id="376165"/>
    <lineage>
        <taxon>Bacteria</taxon>
        <taxon>Pseudomonadati</taxon>
        <taxon>Pseudomonadota</taxon>
        <taxon>Alphaproteobacteria</taxon>
        <taxon>Hyphomicrobiales</taxon>
        <taxon>Phyllobacteriaceae</taxon>
        <taxon>Aminobacter</taxon>
    </lineage>
</organism>
<dbReference type="RefSeq" id="WP_192568501.1">
    <property type="nucleotide sequence ID" value="NZ_JACZEP010000013.1"/>
</dbReference>
<dbReference type="CDD" id="cd02440">
    <property type="entry name" value="AdoMet_MTases"/>
    <property type="match status" value="1"/>
</dbReference>
<dbReference type="InterPro" id="IPR041698">
    <property type="entry name" value="Methyltransf_25"/>
</dbReference>
<evidence type="ECO:0000259" key="1">
    <source>
        <dbReference type="Pfam" id="PF13649"/>
    </source>
</evidence>
<evidence type="ECO:0000313" key="3">
    <source>
        <dbReference type="Proteomes" id="UP000598227"/>
    </source>
</evidence>
<accession>A0ABR9GVK1</accession>